<accession>A0ABR4AEN7</accession>
<feature type="compositionally biased region" description="Basic residues" evidence="1">
    <location>
        <begin position="87"/>
        <end position="103"/>
    </location>
</feature>
<proteinExistence type="predicted"/>
<feature type="region of interest" description="Disordered" evidence="1">
    <location>
        <begin position="81"/>
        <end position="103"/>
    </location>
</feature>
<gene>
    <name evidence="2" type="ORF">N7G274_003882</name>
</gene>
<organism evidence="2 3">
    <name type="scientific">Stereocaulon virgatum</name>
    <dbReference type="NCBI Taxonomy" id="373712"/>
    <lineage>
        <taxon>Eukaryota</taxon>
        <taxon>Fungi</taxon>
        <taxon>Dikarya</taxon>
        <taxon>Ascomycota</taxon>
        <taxon>Pezizomycotina</taxon>
        <taxon>Lecanoromycetes</taxon>
        <taxon>OSLEUM clade</taxon>
        <taxon>Lecanoromycetidae</taxon>
        <taxon>Lecanorales</taxon>
        <taxon>Lecanorineae</taxon>
        <taxon>Stereocaulaceae</taxon>
        <taxon>Stereocaulon</taxon>
    </lineage>
</organism>
<protein>
    <submittedName>
        <fullName evidence="2">Uncharacterized protein</fullName>
    </submittedName>
</protein>
<evidence type="ECO:0000256" key="1">
    <source>
        <dbReference type="SAM" id="MobiDB-lite"/>
    </source>
</evidence>
<comment type="caution">
    <text evidence="2">The sequence shown here is derived from an EMBL/GenBank/DDBJ whole genome shotgun (WGS) entry which is preliminary data.</text>
</comment>
<sequence>MNDPAIAGKELDARLKNRIAALFRNIMNRLEQVRKDVEVMRIAAEQMSETGMTDRLVHIAVLFQSASVQAEFLSFCQQGTRLPTSKGRTRDRKRKQGHRYHRT</sequence>
<evidence type="ECO:0000313" key="2">
    <source>
        <dbReference type="EMBL" id="KAL2043575.1"/>
    </source>
</evidence>
<name>A0ABR4AEN7_9LECA</name>
<evidence type="ECO:0000313" key="3">
    <source>
        <dbReference type="Proteomes" id="UP001590950"/>
    </source>
</evidence>
<keyword evidence="3" id="KW-1185">Reference proteome</keyword>
<reference evidence="2 3" key="1">
    <citation type="submission" date="2024-09" db="EMBL/GenBank/DDBJ databases">
        <title>Rethinking Asexuality: The Enigmatic Case of Functional Sexual Genes in Lepraria (Stereocaulaceae).</title>
        <authorList>
            <person name="Doellman M."/>
            <person name="Sun Y."/>
            <person name="Barcenas-Pena A."/>
            <person name="Lumbsch H.T."/>
            <person name="Grewe F."/>
        </authorList>
    </citation>
    <scope>NUCLEOTIDE SEQUENCE [LARGE SCALE GENOMIC DNA]</scope>
    <source>
        <strain evidence="2 3">Mercado 3170</strain>
    </source>
</reference>
<dbReference type="Proteomes" id="UP001590950">
    <property type="component" value="Unassembled WGS sequence"/>
</dbReference>
<dbReference type="EMBL" id="JBEFKJ010000011">
    <property type="protein sequence ID" value="KAL2043575.1"/>
    <property type="molecule type" value="Genomic_DNA"/>
</dbReference>